<evidence type="ECO:0000259" key="3">
    <source>
        <dbReference type="SMART" id="SM01007"/>
    </source>
</evidence>
<dbReference type="PANTHER" id="PTHR22789:SF0">
    <property type="entry name" value="3-OXO-TETRONATE 4-PHOSPHATE DECARBOXYLASE-RELATED"/>
    <property type="match status" value="1"/>
</dbReference>
<dbReference type="Gene3D" id="3.40.225.10">
    <property type="entry name" value="Class II aldolase/adducin N-terminal domain"/>
    <property type="match status" value="1"/>
</dbReference>
<dbReference type="GO" id="GO:0046872">
    <property type="term" value="F:metal ion binding"/>
    <property type="evidence" value="ECO:0007669"/>
    <property type="project" value="UniProtKB-KW"/>
</dbReference>
<feature type="domain" description="Class II aldolase/adducin N-terminal" evidence="3">
    <location>
        <begin position="30"/>
        <end position="205"/>
    </location>
</feature>
<keyword evidence="1" id="KW-0479">Metal-binding</keyword>
<evidence type="ECO:0000313" key="5">
    <source>
        <dbReference type="Proteomes" id="UP000261166"/>
    </source>
</evidence>
<dbReference type="InterPro" id="IPR001303">
    <property type="entry name" value="Aldolase_II/adducin_N"/>
</dbReference>
<dbReference type="InterPro" id="IPR050197">
    <property type="entry name" value="Aldolase_class_II_sugar_metab"/>
</dbReference>
<dbReference type="Pfam" id="PF00596">
    <property type="entry name" value="Aldolase_II"/>
    <property type="match status" value="1"/>
</dbReference>
<gene>
    <name evidence="4" type="ORF">DWY69_10060</name>
</gene>
<dbReference type="SUPFAM" id="SSF53639">
    <property type="entry name" value="AraD/HMP-PK domain-like"/>
    <property type="match status" value="1"/>
</dbReference>
<proteinExistence type="predicted"/>
<dbReference type="PANTHER" id="PTHR22789">
    <property type="entry name" value="FUCULOSE PHOSPHATE ALDOLASE"/>
    <property type="match status" value="1"/>
</dbReference>
<reference evidence="4 5" key="1">
    <citation type="submission" date="2018-08" db="EMBL/GenBank/DDBJ databases">
        <title>A genome reference for cultivated species of the human gut microbiota.</title>
        <authorList>
            <person name="Zou Y."/>
            <person name="Xue W."/>
            <person name="Luo G."/>
        </authorList>
    </citation>
    <scope>NUCLEOTIDE SEQUENCE [LARGE SCALE GENOMIC DNA]</scope>
    <source>
        <strain evidence="4 5">AF26-4BH</strain>
    </source>
</reference>
<dbReference type="GO" id="GO:0016832">
    <property type="term" value="F:aldehyde-lyase activity"/>
    <property type="evidence" value="ECO:0007669"/>
    <property type="project" value="TreeGrafter"/>
</dbReference>
<name>A0A3E3IYT6_9FIRM</name>
<organism evidence="4 5">
    <name type="scientific">Eisenbergiella massiliensis</name>
    <dbReference type="NCBI Taxonomy" id="1720294"/>
    <lineage>
        <taxon>Bacteria</taxon>
        <taxon>Bacillati</taxon>
        <taxon>Bacillota</taxon>
        <taxon>Clostridia</taxon>
        <taxon>Lachnospirales</taxon>
        <taxon>Lachnospiraceae</taxon>
        <taxon>Eisenbergiella</taxon>
    </lineage>
</organism>
<dbReference type="Proteomes" id="UP000261166">
    <property type="component" value="Unassembled WGS sequence"/>
</dbReference>
<dbReference type="OrthoDB" id="9794581at2"/>
<dbReference type="EMBL" id="QVLU01000007">
    <property type="protein sequence ID" value="RGE72232.1"/>
    <property type="molecule type" value="Genomic_DNA"/>
</dbReference>
<dbReference type="SMART" id="SM01007">
    <property type="entry name" value="Aldolase_II"/>
    <property type="match status" value="1"/>
</dbReference>
<dbReference type="GO" id="GO:0005829">
    <property type="term" value="C:cytosol"/>
    <property type="evidence" value="ECO:0007669"/>
    <property type="project" value="TreeGrafter"/>
</dbReference>
<dbReference type="InterPro" id="IPR036409">
    <property type="entry name" value="Aldolase_II/adducin_N_sf"/>
</dbReference>
<sequence>MENKKEIEDKKEIKIKKEMENIKEMQNKKELICRIAGLLFEKGLVSGKDGNISIRTGEDEMLVTPSGICKGFLAPEMIIRQRFDGAVIEGSYKSTREAAMHSRLYELRPDIGAIVHTHPAAATAFAVCGKGFPENWVLEVPSLIGKIGIAGYAPAGSRQLVEEVEKTADSDVIFLQNHGVITYGPDIYDAFSRMDAVENTAKTILYAQFLGGAREF</sequence>
<accession>A0A3E3IYT6</accession>
<evidence type="ECO:0000256" key="1">
    <source>
        <dbReference type="ARBA" id="ARBA00022723"/>
    </source>
</evidence>
<keyword evidence="2" id="KW-0456">Lyase</keyword>
<dbReference type="RefSeq" id="WP_021639039.1">
    <property type="nucleotide sequence ID" value="NZ_CALBAU010000351.1"/>
</dbReference>
<dbReference type="AlphaFoldDB" id="A0A3E3IYT6"/>
<protein>
    <submittedName>
        <fullName evidence="4">Class II aldolase/adducin family protein</fullName>
    </submittedName>
</protein>
<evidence type="ECO:0000256" key="2">
    <source>
        <dbReference type="ARBA" id="ARBA00023239"/>
    </source>
</evidence>
<comment type="caution">
    <text evidence="4">The sequence shown here is derived from an EMBL/GenBank/DDBJ whole genome shotgun (WGS) entry which is preliminary data.</text>
</comment>
<evidence type="ECO:0000313" key="4">
    <source>
        <dbReference type="EMBL" id="RGE72232.1"/>
    </source>
</evidence>
<dbReference type="GO" id="GO:0019323">
    <property type="term" value="P:pentose catabolic process"/>
    <property type="evidence" value="ECO:0007669"/>
    <property type="project" value="TreeGrafter"/>
</dbReference>